<reference evidence="2" key="2">
    <citation type="submission" date="2020-09" db="EMBL/GenBank/DDBJ databases">
        <authorList>
            <person name="Sun Q."/>
            <person name="Ohkuma M."/>
        </authorList>
    </citation>
    <scope>NUCLEOTIDE SEQUENCE</scope>
    <source>
        <strain evidence="2">JCM 4403</strain>
    </source>
</reference>
<proteinExistence type="predicted"/>
<dbReference type="PANTHER" id="PTHR45982:SF1">
    <property type="entry name" value="REGULATOR OF CHROMOSOME CONDENSATION"/>
    <property type="match status" value="1"/>
</dbReference>
<dbReference type="PROSITE" id="PS50012">
    <property type="entry name" value="RCC1_3"/>
    <property type="match status" value="3"/>
</dbReference>
<dbReference type="PANTHER" id="PTHR45982">
    <property type="entry name" value="REGULATOR OF CHROMOSOME CONDENSATION"/>
    <property type="match status" value="1"/>
</dbReference>
<dbReference type="AlphaFoldDB" id="A0A918F3C9"/>
<evidence type="ECO:0000256" key="1">
    <source>
        <dbReference type="SAM" id="MobiDB-lite"/>
    </source>
</evidence>
<evidence type="ECO:0000313" key="3">
    <source>
        <dbReference type="Proteomes" id="UP000656732"/>
    </source>
</evidence>
<organism evidence="2 3">
    <name type="scientific">Streptomyces pilosus</name>
    <dbReference type="NCBI Taxonomy" id="28893"/>
    <lineage>
        <taxon>Bacteria</taxon>
        <taxon>Bacillati</taxon>
        <taxon>Actinomycetota</taxon>
        <taxon>Actinomycetes</taxon>
        <taxon>Kitasatosporales</taxon>
        <taxon>Streptomycetaceae</taxon>
        <taxon>Streptomyces</taxon>
    </lineage>
</organism>
<gene>
    <name evidence="2" type="ORF">GCM10010280_56110</name>
</gene>
<evidence type="ECO:0000313" key="2">
    <source>
        <dbReference type="EMBL" id="GGR00927.1"/>
    </source>
</evidence>
<dbReference type="Pfam" id="PF00415">
    <property type="entry name" value="RCC1"/>
    <property type="match status" value="1"/>
</dbReference>
<dbReference type="InterPro" id="IPR000408">
    <property type="entry name" value="Reg_chr_condens"/>
</dbReference>
<comment type="caution">
    <text evidence="2">The sequence shown here is derived from an EMBL/GenBank/DDBJ whole genome shotgun (WGS) entry which is preliminary data.</text>
</comment>
<dbReference type="EMBL" id="BMTU01000014">
    <property type="protein sequence ID" value="GGR00927.1"/>
    <property type="molecule type" value="Genomic_DNA"/>
</dbReference>
<dbReference type="Proteomes" id="UP000656732">
    <property type="component" value="Unassembled WGS sequence"/>
</dbReference>
<feature type="region of interest" description="Disordered" evidence="1">
    <location>
        <begin position="1"/>
        <end position="51"/>
    </location>
</feature>
<protein>
    <recommendedName>
        <fullName evidence="4">RCC1 repeat domain-containing protein</fullName>
    </recommendedName>
</protein>
<accession>A0A918F3C9</accession>
<sequence length="375" mass="38669">MAARSWHRATAGADRRPQAPAPHPSPRPTTGGTVWAWAPHFDAPAGSRPEGPVPGWTDVVSIADTGFTTVAVRADGTAWSYGTNVGGSLGHGFLERRHVYRPGPVTGIDDARAVYGNGPTFYVLRGDGTVTAWGHDRFLVNGGRREGRGGVPVPRRVPGTGDVVAMGPGRLNAFVLRSDGRVRGWGVNITSVLGDTRGTRPTTIARLRGVAGVASAGGAVVAVTADGRVRAWGSNAHGLLGSEPLGGRRGRPVLVAGLRDVVQVAGGSDVAYALDREGVVRAWGRGASGALGDGDTSQHASAGRVRVDGLPEIRRIAAFGLTGLALDTDGGLWGWGSGLGLGRYDAGRRPVRIPLPGPALDLSGRHVVLDGAAPR</sequence>
<name>A0A918F3C9_9ACTN</name>
<keyword evidence="3" id="KW-1185">Reference proteome</keyword>
<reference evidence="2" key="1">
    <citation type="journal article" date="2014" name="Int. J. Syst. Evol. Microbiol.">
        <title>Complete genome sequence of Corynebacterium casei LMG S-19264T (=DSM 44701T), isolated from a smear-ripened cheese.</title>
        <authorList>
            <consortium name="US DOE Joint Genome Institute (JGI-PGF)"/>
            <person name="Walter F."/>
            <person name="Albersmeier A."/>
            <person name="Kalinowski J."/>
            <person name="Ruckert C."/>
        </authorList>
    </citation>
    <scope>NUCLEOTIDE SEQUENCE</scope>
    <source>
        <strain evidence="2">JCM 4403</strain>
    </source>
</reference>
<dbReference type="SUPFAM" id="SSF50985">
    <property type="entry name" value="RCC1/BLIP-II"/>
    <property type="match status" value="2"/>
</dbReference>
<dbReference type="InterPro" id="IPR009091">
    <property type="entry name" value="RCC1/BLIP-II"/>
</dbReference>
<dbReference type="Gene3D" id="2.130.10.30">
    <property type="entry name" value="Regulator of chromosome condensation 1/beta-lactamase-inhibitor protein II"/>
    <property type="match status" value="2"/>
</dbReference>
<dbReference type="InterPro" id="IPR051553">
    <property type="entry name" value="Ran_GTPase-activating"/>
</dbReference>
<evidence type="ECO:0008006" key="4">
    <source>
        <dbReference type="Google" id="ProtNLM"/>
    </source>
</evidence>